<dbReference type="Proteomes" id="UP000011769">
    <property type="component" value="Unassembled WGS sequence"/>
</dbReference>
<sequence>MQLMNVILGGTLNQNILNHWQNGPSYSQYHEMVTKKHSFLQDIYSEIALINSFHHQSIKELGRGLENIVVRPET</sequence>
<dbReference type="Pfam" id="PF07722">
    <property type="entry name" value="Peptidase_C26"/>
    <property type="match status" value="1"/>
</dbReference>
<evidence type="ECO:0000313" key="1">
    <source>
        <dbReference type="EMBL" id="EMG25965.1"/>
    </source>
</evidence>
<evidence type="ECO:0000313" key="2">
    <source>
        <dbReference type="Proteomes" id="UP000011769"/>
    </source>
</evidence>
<gene>
    <name evidence="1" type="ORF">SPJ1_0642</name>
</gene>
<keyword evidence="1" id="KW-0315">Glutamine amidotransferase</keyword>
<dbReference type="Gene3D" id="3.40.50.880">
    <property type="match status" value="1"/>
</dbReference>
<protein>
    <submittedName>
        <fullName evidence="1">Glutamine amidotransferase, class I</fullName>
    </submittedName>
</protein>
<proteinExistence type="predicted"/>
<dbReference type="InterPro" id="IPR029062">
    <property type="entry name" value="Class_I_gatase-like"/>
</dbReference>
<dbReference type="InterPro" id="IPR011697">
    <property type="entry name" value="Peptidase_C26"/>
</dbReference>
<dbReference type="SUPFAM" id="SSF52317">
    <property type="entry name" value="Class I glutamine amidotransferase-like"/>
    <property type="match status" value="1"/>
</dbReference>
<organism evidence="1 2">
    <name type="scientific">Streptococcus parauberis KRS-02083</name>
    <dbReference type="NCBI Taxonomy" id="1207545"/>
    <lineage>
        <taxon>Bacteria</taxon>
        <taxon>Bacillati</taxon>
        <taxon>Bacillota</taxon>
        <taxon>Bacilli</taxon>
        <taxon>Lactobacillales</taxon>
        <taxon>Streptococcaceae</taxon>
        <taxon>Streptococcus</taxon>
    </lineage>
</organism>
<reference evidence="1 2" key="1">
    <citation type="journal article" date="2013" name="PLoS ONE">
        <title>Comparative Genomic Characterization of Three Streptococcus parauberis Strains in Fish Pathogen, as Assessed by Wide-Genome Analyses.</title>
        <authorList>
            <person name="Nho S.W."/>
            <person name="Hikima J."/>
            <person name="Park S.B."/>
            <person name="Jang H.B."/>
            <person name="Cha I.S."/>
            <person name="Yasuike M."/>
            <person name="Nakamura Y."/>
            <person name="Fujiwara A."/>
            <person name="Sano M."/>
            <person name="Kanai K."/>
            <person name="Kondo H."/>
            <person name="Hirono I."/>
            <person name="Takeyama H."/>
            <person name="Aoki T."/>
            <person name="Jung T.S."/>
        </authorList>
    </citation>
    <scope>NUCLEOTIDE SEQUENCE [LARGE SCALE GENOMIC DNA]</scope>
    <source>
        <strain evidence="1 2">KRS-02083</strain>
    </source>
</reference>
<comment type="caution">
    <text evidence="1">The sequence shown here is derived from an EMBL/GenBank/DDBJ whole genome shotgun (WGS) entry which is preliminary data.</text>
</comment>
<keyword evidence="2" id="KW-1185">Reference proteome</keyword>
<accession>A0ABP2SZV0</accession>
<dbReference type="EMBL" id="ALYM01000002">
    <property type="protein sequence ID" value="EMG25965.1"/>
    <property type="molecule type" value="Genomic_DNA"/>
</dbReference>
<name>A0ABP2SZV0_9STRE</name>